<gene>
    <name evidence="1" type="ORF">IWX46DRAFT_584983</name>
</gene>
<keyword evidence="2" id="KW-1185">Reference proteome</keyword>
<evidence type="ECO:0000313" key="1">
    <source>
        <dbReference type="EMBL" id="KAK7531866.1"/>
    </source>
</evidence>
<accession>A0ABR1L9E4</accession>
<organism evidence="1 2">
    <name type="scientific">Phyllosticta citricarpa</name>
    <dbReference type="NCBI Taxonomy" id="55181"/>
    <lineage>
        <taxon>Eukaryota</taxon>
        <taxon>Fungi</taxon>
        <taxon>Dikarya</taxon>
        <taxon>Ascomycota</taxon>
        <taxon>Pezizomycotina</taxon>
        <taxon>Dothideomycetes</taxon>
        <taxon>Dothideomycetes incertae sedis</taxon>
        <taxon>Botryosphaeriales</taxon>
        <taxon>Phyllostictaceae</taxon>
        <taxon>Phyllosticta</taxon>
    </lineage>
</organism>
<proteinExistence type="predicted"/>
<protein>
    <submittedName>
        <fullName evidence="1">Uncharacterized protein</fullName>
    </submittedName>
</protein>
<dbReference type="Proteomes" id="UP001365128">
    <property type="component" value="Unassembled WGS sequence"/>
</dbReference>
<sequence>MESFRAFSSSVKMGCGYKIWLIQSINSTYIIIQSCRPVSIFQSIDSRNTFKAQRDDNTIYRTSIIIRLIESPHFPAKTFYTWNMTSSPLPSTSVSAAAGSINTRGIARSGETKYHSRSAQYQGATV</sequence>
<comment type="caution">
    <text evidence="1">The sequence shown here is derived from an EMBL/GenBank/DDBJ whole genome shotgun (WGS) entry which is preliminary data.</text>
</comment>
<reference evidence="1 2" key="1">
    <citation type="submission" date="2024-04" db="EMBL/GenBank/DDBJ databases">
        <title>Phyllosticta paracitricarpa is synonymous to the EU quarantine fungus P. citricarpa based on phylogenomic analyses.</title>
        <authorList>
            <consortium name="Lawrence Berkeley National Laboratory"/>
            <person name="Van Ingen-Buijs V.A."/>
            <person name="Van Westerhoven A.C."/>
            <person name="Haridas S."/>
            <person name="Skiadas P."/>
            <person name="Martin F."/>
            <person name="Groenewald J.Z."/>
            <person name="Crous P.W."/>
            <person name="Seidl M.F."/>
        </authorList>
    </citation>
    <scope>NUCLEOTIDE SEQUENCE [LARGE SCALE GENOMIC DNA]</scope>
    <source>
        <strain evidence="1 2">CBS 122670</strain>
    </source>
</reference>
<dbReference type="PROSITE" id="PS51257">
    <property type="entry name" value="PROKAR_LIPOPROTEIN"/>
    <property type="match status" value="1"/>
</dbReference>
<name>A0ABR1L9E4_9PEZI</name>
<dbReference type="EMBL" id="JBBPDW010000052">
    <property type="protein sequence ID" value="KAK7531866.1"/>
    <property type="molecule type" value="Genomic_DNA"/>
</dbReference>
<evidence type="ECO:0000313" key="2">
    <source>
        <dbReference type="Proteomes" id="UP001365128"/>
    </source>
</evidence>